<name>A0AAD7LCM3_QUISA</name>
<keyword evidence="1" id="KW-0732">Signal</keyword>
<gene>
    <name evidence="2" type="ORF">O6P43_021607</name>
</gene>
<proteinExistence type="predicted"/>
<accession>A0AAD7LCM3</accession>
<dbReference type="AlphaFoldDB" id="A0AAD7LCM3"/>
<dbReference type="Proteomes" id="UP001163823">
    <property type="component" value="Chromosome 9"/>
</dbReference>
<evidence type="ECO:0008006" key="4">
    <source>
        <dbReference type="Google" id="ProtNLM"/>
    </source>
</evidence>
<dbReference type="KEGG" id="qsa:O6P43_021607"/>
<comment type="caution">
    <text evidence="2">The sequence shown here is derived from an EMBL/GenBank/DDBJ whole genome shotgun (WGS) entry which is preliminary data.</text>
</comment>
<evidence type="ECO:0000256" key="1">
    <source>
        <dbReference type="SAM" id="SignalP"/>
    </source>
</evidence>
<feature type="chain" id="PRO_5041996845" description="Secreted protein" evidence="1">
    <location>
        <begin position="31"/>
        <end position="103"/>
    </location>
</feature>
<protein>
    <recommendedName>
        <fullName evidence="4">Secreted protein</fullName>
    </recommendedName>
</protein>
<sequence length="103" mass="11993">MGTLMGGSTKTWNWIKIFLLLCLDLALKDGLHKWLTGRLRFLMLKKLHLISRFLAGRSFWDKSENLLVCMYMRTKFLIKCVSGPPSRERLTCNATQIVSWKES</sequence>
<reference evidence="2" key="1">
    <citation type="journal article" date="2023" name="Science">
        <title>Elucidation of the pathway for biosynthesis of saponin adjuvants from the soapbark tree.</title>
        <authorList>
            <person name="Reed J."/>
            <person name="Orme A."/>
            <person name="El-Demerdash A."/>
            <person name="Owen C."/>
            <person name="Martin L.B.B."/>
            <person name="Misra R.C."/>
            <person name="Kikuchi S."/>
            <person name="Rejzek M."/>
            <person name="Martin A.C."/>
            <person name="Harkess A."/>
            <person name="Leebens-Mack J."/>
            <person name="Louveau T."/>
            <person name="Stephenson M.J."/>
            <person name="Osbourn A."/>
        </authorList>
    </citation>
    <scope>NUCLEOTIDE SEQUENCE</scope>
    <source>
        <strain evidence="2">S10</strain>
    </source>
</reference>
<dbReference type="EMBL" id="JARAOO010000009">
    <property type="protein sequence ID" value="KAJ7954931.1"/>
    <property type="molecule type" value="Genomic_DNA"/>
</dbReference>
<organism evidence="2 3">
    <name type="scientific">Quillaja saponaria</name>
    <name type="common">Soap bark tree</name>
    <dbReference type="NCBI Taxonomy" id="32244"/>
    <lineage>
        <taxon>Eukaryota</taxon>
        <taxon>Viridiplantae</taxon>
        <taxon>Streptophyta</taxon>
        <taxon>Embryophyta</taxon>
        <taxon>Tracheophyta</taxon>
        <taxon>Spermatophyta</taxon>
        <taxon>Magnoliopsida</taxon>
        <taxon>eudicotyledons</taxon>
        <taxon>Gunneridae</taxon>
        <taxon>Pentapetalae</taxon>
        <taxon>rosids</taxon>
        <taxon>fabids</taxon>
        <taxon>Fabales</taxon>
        <taxon>Quillajaceae</taxon>
        <taxon>Quillaja</taxon>
    </lineage>
</organism>
<keyword evidence="3" id="KW-1185">Reference proteome</keyword>
<feature type="signal peptide" evidence="1">
    <location>
        <begin position="1"/>
        <end position="30"/>
    </location>
</feature>
<evidence type="ECO:0000313" key="3">
    <source>
        <dbReference type="Proteomes" id="UP001163823"/>
    </source>
</evidence>
<evidence type="ECO:0000313" key="2">
    <source>
        <dbReference type="EMBL" id="KAJ7954931.1"/>
    </source>
</evidence>